<dbReference type="STRING" id="180163.SAMN02745174_00948"/>
<dbReference type="PANTHER" id="PTHR30160">
    <property type="entry name" value="TETRAACYLDISACCHARIDE 4'-KINASE-RELATED"/>
    <property type="match status" value="1"/>
</dbReference>
<dbReference type="PANTHER" id="PTHR30160:SF7">
    <property type="entry name" value="ADP-HEPTOSE--LPS HEPTOSYLTRANSFERASE 2"/>
    <property type="match status" value="1"/>
</dbReference>
<evidence type="ECO:0000313" key="4">
    <source>
        <dbReference type="Proteomes" id="UP000191153"/>
    </source>
</evidence>
<evidence type="ECO:0000256" key="2">
    <source>
        <dbReference type="ARBA" id="ARBA00022679"/>
    </source>
</evidence>
<protein>
    <submittedName>
        <fullName evidence="3">ADP-heptose:LPS heptosyltransferase</fullName>
    </submittedName>
</protein>
<dbReference type="SUPFAM" id="SSF53756">
    <property type="entry name" value="UDP-Glycosyltransferase/glycogen phosphorylase"/>
    <property type="match status" value="1"/>
</dbReference>
<evidence type="ECO:0000313" key="3">
    <source>
        <dbReference type="EMBL" id="SJZ57735.1"/>
    </source>
</evidence>
<reference evidence="3 4" key="1">
    <citation type="submission" date="2017-02" db="EMBL/GenBank/DDBJ databases">
        <authorList>
            <person name="Peterson S.W."/>
        </authorList>
    </citation>
    <scope>NUCLEOTIDE SEQUENCE [LARGE SCALE GENOMIC DNA]</scope>
    <source>
        <strain evidence="3 4">ATCC 700028</strain>
    </source>
</reference>
<dbReference type="InterPro" id="IPR051199">
    <property type="entry name" value="LPS_LOS_Heptosyltrfase"/>
</dbReference>
<dbReference type="OrthoDB" id="9779555at2"/>
<evidence type="ECO:0000256" key="1">
    <source>
        <dbReference type="ARBA" id="ARBA00022676"/>
    </source>
</evidence>
<dbReference type="CDD" id="cd03789">
    <property type="entry name" value="GT9_LPS_heptosyltransferase"/>
    <property type="match status" value="1"/>
</dbReference>
<dbReference type="Pfam" id="PF01075">
    <property type="entry name" value="Glyco_transf_9"/>
    <property type="match status" value="1"/>
</dbReference>
<dbReference type="EMBL" id="FUWX01000007">
    <property type="protein sequence ID" value="SJZ57735.1"/>
    <property type="molecule type" value="Genomic_DNA"/>
</dbReference>
<dbReference type="GO" id="GO:0008713">
    <property type="term" value="F:ADP-heptose-lipopolysaccharide heptosyltransferase activity"/>
    <property type="evidence" value="ECO:0007669"/>
    <property type="project" value="TreeGrafter"/>
</dbReference>
<organism evidence="3 4">
    <name type="scientific">Cetobacterium ceti</name>
    <dbReference type="NCBI Taxonomy" id="180163"/>
    <lineage>
        <taxon>Bacteria</taxon>
        <taxon>Fusobacteriati</taxon>
        <taxon>Fusobacteriota</taxon>
        <taxon>Fusobacteriia</taxon>
        <taxon>Fusobacteriales</taxon>
        <taxon>Fusobacteriaceae</taxon>
        <taxon>Cetobacterium</taxon>
    </lineage>
</organism>
<proteinExistence type="predicted"/>
<dbReference type="InterPro" id="IPR002201">
    <property type="entry name" value="Glyco_trans_9"/>
</dbReference>
<dbReference type="Gene3D" id="3.40.50.2000">
    <property type="entry name" value="Glycogen Phosphorylase B"/>
    <property type="match status" value="2"/>
</dbReference>
<name>A0A1T4LSS4_9FUSO</name>
<dbReference type="GO" id="GO:0009244">
    <property type="term" value="P:lipopolysaccharide core region biosynthetic process"/>
    <property type="evidence" value="ECO:0007669"/>
    <property type="project" value="TreeGrafter"/>
</dbReference>
<dbReference type="GO" id="GO:0005829">
    <property type="term" value="C:cytosol"/>
    <property type="evidence" value="ECO:0007669"/>
    <property type="project" value="TreeGrafter"/>
</dbReference>
<keyword evidence="1" id="KW-0328">Glycosyltransferase</keyword>
<keyword evidence="2 3" id="KW-0808">Transferase</keyword>
<keyword evidence="4" id="KW-1185">Reference proteome</keyword>
<dbReference type="RefSeq" id="WP_159443562.1">
    <property type="nucleotide sequence ID" value="NZ_FUWX01000007.1"/>
</dbReference>
<sequence length="331" mass="39206">MTKILIIHTNGMGDFLMFTPAYKELINQFPNSEIDFFITNKNNEEIIKLYPNIKKIYIGSLKKIDLLKSIKELRKKRYDYCIITTGGKTWKSNLFLFFIKAKIKVGEYKYIKNIFCTKQIKRREDSHFVENNLRIVRSICNFPLKSLYKLWMPLSDINQKKKSTKKIICIHPGCQKLYKERRWDKFSELIRELLKFREKIEIIVFLGKEDIEIAEEFYKIEGIEIIQEKSLMEVIKILQITDIFINSDSGLGHLYTCFNSKIISIFGPNQLGLNQELRTGPYSADANIIKIRGVDEKYYKQKNKYTNKLKCLEDITVEMVLVEINKMLWKD</sequence>
<accession>A0A1T4LSS4</accession>
<gene>
    <name evidence="3" type="ORF">SAMN02745174_00948</name>
</gene>
<dbReference type="Proteomes" id="UP000191153">
    <property type="component" value="Unassembled WGS sequence"/>
</dbReference>
<dbReference type="AlphaFoldDB" id="A0A1T4LSS4"/>